<keyword evidence="2" id="KW-1185">Reference proteome</keyword>
<organism evidence="1 2">
    <name type="scientific">Symbiobacterium terraclitae</name>
    <dbReference type="NCBI Taxonomy" id="557451"/>
    <lineage>
        <taxon>Bacteria</taxon>
        <taxon>Bacillati</taxon>
        <taxon>Bacillota</taxon>
        <taxon>Clostridia</taxon>
        <taxon>Eubacteriales</taxon>
        <taxon>Symbiobacteriaceae</taxon>
        <taxon>Symbiobacterium</taxon>
    </lineage>
</organism>
<comment type="caution">
    <text evidence="1">The sequence shown here is derived from an EMBL/GenBank/DDBJ whole genome shotgun (WGS) entry which is preliminary data.</text>
</comment>
<sequence length="265" mass="28744">MSWSVRRDPVLDPALPPEAWAAARRRRRARRALGALLLVLLAALGAWAFNTLTDRTRGLAPEQVVEAAGRALLAAARYDFTAELTGTSPDGFFPATRLSGQYQADPLLLHLSGDVGSGPARTPFEYYLAEGGLFVRQVRGGGWLRVTADDVAEVAAFQPDNLAAPLVVGLRGAELLGRERLGGAEAAVFALDLDPAVMRVAPAGPDEQVAYRLWVDTRSLRPLAFSILVERPAQRGSSFQYRLEWTYPESEPLALPDEVRQVAAD</sequence>
<dbReference type="EMBL" id="JAGGLG010000004">
    <property type="protein sequence ID" value="MBP2017355.1"/>
    <property type="molecule type" value="Genomic_DNA"/>
</dbReference>
<dbReference type="Gene3D" id="2.50.20.20">
    <property type="match status" value="1"/>
</dbReference>
<protein>
    <submittedName>
        <fullName evidence="1">Uncharacterized protein</fullName>
    </submittedName>
</protein>
<accession>A0ABS4JQY1</accession>
<name>A0ABS4JQY1_9FIRM</name>
<dbReference type="Proteomes" id="UP001519289">
    <property type="component" value="Unassembled WGS sequence"/>
</dbReference>
<dbReference type="InterPro" id="IPR029046">
    <property type="entry name" value="LolA/LolB/LppX"/>
</dbReference>
<gene>
    <name evidence="1" type="ORF">J2Z79_000738</name>
</gene>
<evidence type="ECO:0000313" key="1">
    <source>
        <dbReference type="EMBL" id="MBP2017355.1"/>
    </source>
</evidence>
<dbReference type="RefSeq" id="WP_209465502.1">
    <property type="nucleotide sequence ID" value="NZ_JAGGLG010000004.1"/>
</dbReference>
<dbReference type="SUPFAM" id="SSF89392">
    <property type="entry name" value="Prokaryotic lipoproteins and lipoprotein localization factors"/>
    <property type="match status" value="1"/>
</dbReference>
<evidence type="ECO:0000313" key="2">
    <source>
        <dbReference type="Proteomes" id="UP001519289"/>
    </source>
</evidence>
<proteinExistence type="predicted"/>
<reference evidence="1 2" key="1">
    <citation type="submission" date="2021-03" db="EMBL/GenBank/DDBJ databases">
        <title>Genomic Encyclopedia of Type Strains, Phase IV (KMG-IV): sequencing the most valuable type-strain genomes for metagenomic binning, comparative biology and taxonomic classification.</title>
        <authorList>
            <person name="Goeker M."/>
        </authorList>
    </citation>
    <scope>NUCLEOTIDE SEQUENCE [LARGE SCALE GENOMIC DNA]</scope>
    <source>
        <strain evidence="1 2">DSM 27138</strain>
    </source>
</reference>